<protein>
    <submittedName>
        <fullName evidence="1">DUF2024 family protein</fullName>
    </submittedName>
</protein>
<comment type="caution">
    <text evidence="1">The sequence shown here is derived from an EMBL/GenBank/DDBJ whole genome shotgun (WGS) entry which is preliminary data.</text>
</comment>
<dbReference type="AlphaFoldDB" id="A0A433WGY6"/>
<dbReference type="EMBL" id="RIAR02000001">
    <property type="protein sequence ID" value="NSL89165.1"/>
    <property type="molecule type" value="Genomic_DNA"/>
</dbReference>
<gene>
    <name evidence="1" type="ORF">ECE50_020140</name>
</gene>
<proteinExistence type="predicted"/>
<organism evidence="1 2">
    <name type="scientific">Chitinophaga solisilvae</name>
    <dbReference type="NCBI Taxonomy" id="1233460"/>
    <lineage>
        <taxon>Bacteria</taxon>
        <taxon>Pseudomonadati</taxon>
        <taxon>Bacteroidota</taxon>
        <taxon>Chitinophagia</taxon>
        <taxon>Chitinophagales</taxon>
        <taxon>Chitinophagaceae</taxon>
        <taxon>Chitinophaga</taxon>
    </lineage>
</organism>
<dbReference type="OrthoDB" id="9795699at2"/>
<name>A0A433WGY6_9BACT</name>
<accession>A0A433WGY6</accession>
<reference evidence="1" key="1">
    <citation type="submission" date="2020-05" db="EMBL/GenBank/DDBJ databases">
        <title>Chitinophaga laudate sp. nov., isolated from a tropical peat swamp.</title>
        <authorList>
            <person name="Goh C.B.S."/>
            <person name="Lee M.S."/>
            <person name="Parimannan S."/>
            <person name="Pasbakhsh P."/>
            <person name="Yule C.M."/>
            <person name="Rajandas H."/>
            <person name="Loke S."/>
            <person name="Croft L."/>
            <person name="Tan J.B.L."/>
        </authorList>
    </citation>
    <scope>NUCLEOTIDE SEQUENCE</scope>
    <source>
        <strain evidence="1">Mgbs1</strain>
    </source>
</reference>
<evidence type="ECO:0000313" key="1">
    <source>
        <dbReference type="EMBL" id="NSL89165.1"/>
    </source>
</evidence>
<dbReference type="Gene3D" id="3.10.510.10">
    <property type="entry name" value="NE1680-like"/>
    <property type="match status" value="1"/>
</dbReference>
<keyword evidence="2" id="KW-1185">Reference proteome</keyword>
<dbReference type="InterPro" id="IPR023122">
    <property type="entry name" value="NE1680-like_sf"/>
</dbReference>
<dbReference type="InterPro" id="IPR018592">
    <property type="entry name" value="DUF2024"/>
</dbReference>
<dbReference type="Proteomes" id="UP000281028">
    <property type="component" value="Unassembled WGS sequence"/>
</dbReference>
<dbReference type="SUPFAM" id="SSF160766">
    <property type="entry name" value="NE1680-like"/>
    <property type="match status" value="1"/>
</dbReference>
<sequence length="86" mass="10078">MEVAIYKTYAKKKAGGFMHFDIIVAKETSFEAVLVYGATFIRSRLQDKAVMLTRDCRFYHVTDIIPRWEKLIQSQGYYIHELEGCH</sequence>
<dbReference type="Pfam" id="PF09630">
    <property type="entry name" value="DUF2024"/>
    <property type="match status" value="1"/>
</dbReference>
<evidence type="ECO:0000313" key="2">
    <source>
        <dbReference type="Proteomes" id="UP000281028"/>
    </source>
</evidence>